<dbReference type="Proteomes" id="UP000772434">
    <property type="component" value="Unassembled WGS sequence"/>
</dbReference>
<reference evidence="1" key="1">
    <citation type="submission" date="2020-11" db="EMBL/GenBank/DDBJ databases">
        <authorList>
            <consortium name="DOE Joint Genome Institute"/>
            <person name="Ahrendt S."/>
            <person name="Riley R."/>
            <person name="Andreopoulos W."/>
            <person name="Labutti K."/>
            <person name="Pangilinan J."/>
            <person name="Ruiz-Duenas F.J."/>
            <person name="Barrasa J.M."/>
            <person name="Sanchez-Garcia M."/>
            <person name="Camarero S."/>
            <person name="Miyauchi S."/>
            <person name="Serrano A."/>
            <person name="Linde D."/>
            <person name="Babiker R."/>
            <person name="Drula E."/>
            <person name="Ayuso-Fernandez I."/>
            <person name="Pacheco R."/>
            <person name="Padilla G."/>
            <person name="Ferreira P."/>
            <person name="Barriuso J."/>
            <person name="Kellner H."/>
            <person name="Castanera R."/>
            <person name="Alfaro M."/>
            <person name="Ramirez L."/>
            <person name="Pisabarro A.G."/>
            <person name="Kuo A."/>
            <person name="Tritt A."/>
            <person name="Lipzen A."/>
            <person name="He G."/>
            <person name="Yan M."/>
            <person name="Ng V."/>
            <person name="Cullen D."/>
            <person name="Martin F."/>
            <person name="Rosso M.-N."/>
            <person name="Henrissat B."/>
            <person name="Hibbett D."/>
            <person name="Martinez A.T."/>
            <person name="Grigoriev I.V."/>
        </authorList>
    </citation>
    <scope>NUCLEOTIDE SEQUENCE</scope>
    <source>
        <strain evidence="1">AH 40177</strain>
    </source>
</reference>
<protein>
    <submittedName>
        <fullName evidence="1">Uncharacterized protein</fullName>
    </submittedName>
</protein>
<keyword evidence="2" id="KW-1185">Reference proteome</keyword>
<name>A0A9P5P4P3_9AGAR</name>
<sequence length="542" mass="59508">MSHTTSFVIEHSNTAERSLKLPRVPLLKGRSHIKKWKDTLIQKKEVLEPADPAVRGQWKCDRTKVHFFIKRSITLVQNTLAAAGWNRFTEKDRKALYERVIPNVSAVATGDIVAELGAVMASIDKCPPPDKLTPFDGNKAQLEDFCMRLGGSLELEPDFRWACSFLSAVKAGFLTPSLEPDAPSPYKTYPRLRPNAPRGPGGWALTITNFGEALMARTPIGERSQLTHRPGVSNVEATSGDSLLACEALSLIWFYGRTLHGEADLRGWWTRWINLRRKSYPPGSAQAAGSQLTPIPPLGPSIHFTRDDHKRLALNYYLRATVPVLSFTEYSAQQHVAALTLICGLSLVEDGDVGLHEAAYLAQAAANLLDVFDPATYTSYLHGGPFTGPGADLLAVTLDAIEESIKSYTLTGGCCILCFLYAVSSTRHRKLYYDNRPRNLATYVGTEIDHDNPFVGLVHAISAPGLTFALWEQSVDLSLEKTANWLHGLPPTTAGFTIATNVLGVGGSVCDLMRQLTRPYVITDRAVPPPPLCSYFTVNPSH</sequence>
<accession>A0A9P5P4P3</accession>
<evidence type="ECO:0000313" key="1">
    <source>
        <dbReference type="EMBL" id="KAF9030062.1"/>
    </source>
</evidence>
<evidence type="ECO:0000313" key="2">
    <source>
        <dbReference type="Proteomes" id="UP000772434"/>
    </source>
</evidence>
<proteinExistence type="predicted"/>
<dbReference type="AlphaFoldDB" id="A0A9P5P4P3"/>
<gene>
    <name evidence="1" type="ORF">BDP27DRAFT_865763</name>
</gene>
<dbReference type="OrthoDB" id="5219111at2759"/>
<comment type="caution">
    <text evidence="1">The sequence shown here is derived from an EMBL/GenBank/DDBJ whole genome shotgun (WGS) entry which is preliminary data.</text>
</comment>
<organism evidence="1 2">
    <name type="scientific">Rhodocollybia butyracea</name>
    <dbReference type="NCBI Taxonomy" id="206335"/>
    <lineage>
        <taxon>Eukaryota</taxon>
        <taxon>Fungi</taxon>
        <taxon>Dikarya</taxon>
        <taxon>Basidiomycota</taxon>
        <taxon>Agaricomycotina</taxon>
        <taxon>Agaricomycetes</taxon>
        <taxon>Agaricomycetidae</taxon>
        <taxon>Agaricales</taxon>
        <taxon>Marasmiineae</taxon>
        <taxon>Omphalotaceae</taxon>
        <taxon>Rhodocollybia</taxon>
    </lineage>
</organism>
<dbReference type="EMBL" id="JADNRY010000678">
    <property type="protein sequence ID" value="KAF9030062.1"/>
    <property type="molecule type" value="Genomic_DNA"/>
</dbReference>